<evidence type="ECO:0000256" key="1">
    <source>
        <dbReference type="SAM" id="Phobius"/>
    </source>
</evidence>
<accession>A0AAV5SGA2</accession>
<proteinExistence type="predicted"/>
<evidence type="ECO:0000313" key="3">
    <source>
        <dbReference type="Proteomes" id="UP001432027"/>
    </source>
</evidence>
<gene>
    <name evidence="2" type="ORF">PENTCL1PPCAC_3393</name>
</gene>
<organism evidence="2 3">
    <name type="scientific">Pristionchus entomophagus</name>
    <dbReference type="NCBI Taxonomy" id="358040"/>
    <lineage>
        <taxon>Eukaryota</taxon>
        <taxon>Metazoa</taxon>
        <taxon>Ecdysozoa</taxon>
        <taxon>Nematoda</taxon>
        <taxon>Chromadorea</taxon>
        <taxon>Rhabditida</taxon>
        <taxon>Rhabditina</taxon>
        <taxon>Diplogasteromorpha</taxon>
        <taxon>Diplogasteroidea</taxon>
        <taxon>Neodiplogasteridae</taxon>
        <taxon>Pristionchus</taxon>
    </lineage>
</organism>
<dbReference type="EMBL" id="BTSX01000001">
    <property type="protein sequence ID" value="GMS81218.1"/>
    <property type="molecule type" value="Genomic_DNA"/>
</dbReference>
<sequence length="174" mass="20256">ALHPILFRKINSPVIFAICILTIVASTVPSILDIHVFNTFNYLDFYIGDMLVYLPYTNRTYMVLNDINNGHFLLMSAITLIANLFLSLTLFRKSKEITSITNSRRGKQERGLMITSIVSYLFYMIYFVNSYIAREFEWTWSAFSQYLFLGISCHSPFWCLMIFSGSIRAMVLHR</sequence>
<feature type="transmembrane region" description="Helical" evidence="1">
    <location>
        <begin position="145"/>
        <end position="167"/>
    </location>
</feature>
<keyword evidence="3" id="KW-1185">Reference proteome</keyword>
<feature type="non-terminal residue" evidence="2">
    <location>
        <position position="1"/>
    </location>
</feature>
<name>A0AAV5SGA2_9BILA</name>
<keyword evidence="1" id="KW-0812">Transmembrane</keyword>
<keyword evidence="1" id="KW-1133">Transmembrane helix</keyword>
<keyword evidence="1" id="KW-0472">Membrane</keyword>
<feature type="transmembrane region" description="Helical" evidence="1">
    <location>
        <begin position="112"/>
        <end position="133"/>
    </location>
</feature>
<dbReference type="Proteomes" id="UP001432027">
    <property type="component" value="Unassembled WGS sequence"/>
</dbReference>
<evidence type="ECO:0000313" key="2">
    <source>
        <dbReference type="EMBL" id="GMS81218.1"/>
    </source>
</evidence>
<evidence type="ECO:0008006" key="4">
    <source>
        <dbReference type="Google" id="ProtNLM"/>
    </source>
</evidence>
<feature type="non-terminal residue" evidence="2">
    <location>
        <position position="174"/>
    </location>
</feature>
<feature type="transmembrane region" description="Helical" evidence="1">
    <location>
        <begin position="72"/>
        <end position="91"/>
    </location>
</feature>
<comment type="caution">
    <text evidence="2">The sequence shown here is derived from an EMBL/GenBank/DDBJ whole genome shotgun (WGS) entry which is preliminary data.</text>
</comment>
<reference evidence="2" key="1">
    <citation type="submission" date="2023-10" db="EMBL/GenBank/DDBJ databases">
        <title>Genome assembly of Pristionchus species.</title>
        <authorList>
            <person name="Yoshida K."/>
            <person name="Sommer R.J."/>
        </authorList>
    </citation>
    <scope>NUCLEOTIDE SEQUENCE</scope>
    <source>
        <strain evidence="2">RS0144</strain>
    </source>
</reference>
<protein>
    <recommendedName>
        <fullName evidence="4">G protein-coupled receptor</fullName>
    </recommendedName>
</protein>
<dbReference type="AlphaFoldDB" id="A0AAV5SGA2"/>
<feature type="transmembrane region" description="Helical" evidence="1">
    <location>
        <begin position="12"/>
        <end position="32"/>
    </location>
</feature>